<feature type="compositionally biased region" description="Basic and acidic residues" evidence="9">
    <location>
        <begin position="861"/>
        <end position="872"/>
    </location>
</feature>
<feature type="binding site" evidence="8">
    <location>
        <position position="639"/>
    </location>
    <ligand>
        <name>Mg(2+)</name>
        <dbReference type="ChEBI" id="CHEBI:18420"/>
        <note>catalytic</note>
    </ligand>
</feature>
<dbReference type="EMBL" id="BJYZ01000002">
    <property type="protein sequence ID" value="GEO36488.1"/>
    <property type="molecule type" value="Genomic_DNA"/>
</dbReference>
<dbReference type="NCBIfam" id="TIGR00757">
    <property type="entry name" value="RNaseEG"/>
    <property type="match status" value="1"/>
</dbReference>
<comment type="subunit">
    <text evidence="8">Homotetramer formed by a dimer of dimers.</text>
</comment>
<evidence type="ECO:0000313" key="13">
    <source>
        <dbReference type="Proteomes" id="UP000321523"/>
    </source>
</evidence>
<gene>
    <name evidence="8" type="primary">rne</name>
    <name evidence="12" type="ORF">SAE02_06360</name>
</gene>
<dbReference type="GO" id="GO:0006364">
    <property type="term" value="P:rRNA processing"/>
    <property type="evidence" value="ECO:0007669"/>
    <property type="project" value="UniProtKB-UniRule"/>
</dbReference>
<keyword evidence="8" id="KW-0819">tRNA processing</keyword>
<organism evidence="12 13">
    <name type="scientific">Skermanella aerolata</name>
    <dbReference type="NCBI Taxonomy" id="393310"/>
    <lineage>
        <taxon>Bacteria</taxon>
        <taxon>Pseudomonadati</taxon>
        <taxon>Pseudomonadota</taxon>
        <taxon>Alphaproteobacteria</taxon>
        <taxon>Rhodospirillales</taxon>
        <taxon>Azospirillaceae</taxon>
        <taxon>Skermanella</taxon>
    </lineage>
</organism>
<evidence type="ECO:0000256" key="2">
    <source>
        <dbReference type="ARBA" id="ARBA00022722"/>
    </source>
</evidence>
<feature type="binding site" evidence="8">
    <location>
        <position position="697"/>
    </location>
    <ligand>
        <name>Zn(2+)</name>
        <dbReference type="ChEBI" id="CHEBI:29105"/>
        <note>ligand shared between dimeric partners</note>
    </ligand>
</feature>
<dbReference type="Proteomes" id="UP000321523">
    <property type="component" value="Unassembled WGS sequence"/>
</dbReference>
<dbReference type="GO" id="GO:0008995">
    <property type="term" value="F:ribonuclease E activity"/>
    <property type="evidence" value="ECO:0007669"/>
    <property type="project" value="UniProtKB-EC"/>
</dbReference>
<dbReference type="HAMAP" id="MF_00970">
    <property type="entry name" value="RNase_E"/>
    <property type="match status" value="1"/>
</dbReference>
<feature type="region of interest" description="Required for zinc-mediated homotetramerization and catalytic activity" evidence="8">
    <location>
        <begin position="697"/>
        <end position="700"/>
    </location>
</feature>
<dbReference type="InterPro" id="IPR028878">
    <property type="entry name" value="RNase_E"/>
</dbReference>
<dbReference type="GO" id="GO:0008270">
    <property type="term" value="F:zinc ion binding"/>
    <property type="evidence" value="ECO:0007669"/>
    <property type="project" value="UniProtKB-UniRule"/>
</dbReference>
<dbReference type="GO" id="GO:0008033">
    <property type="term" value="P:tRNA processing"/>
    <property type="evidence" value="ECO:0007669"/>
    <property type="project" value="UniProtKB-UniRule"/>
</dbReference>
<dbReference type="GO" id="GO:0005737">
    <property type="term" value="C:cytoplasm"/>
    <property type="evidence" value="ECO:0007669"/>
    <property type="project" value="UniProtKB-SubCell"/>
</dbReference>
<dbReference type="GO" id="GO:0000287">
    <property type="term" value="F:magnesium ion binding"/>
    <property type="evidence" value="ECO:0007669"/>
    <property type="project" value="UniProtKB-UniRule"/>
</dbReference>
<dbReference type="RefSeq" id="WP_084720383.1">
    <property type="nucleotide sequence ID" value="NZ_BJYZ01000002.1"/>
</dbReference>
<dbReference type="Pfam" id="PF10150">
    <property type="entry name" value="RNase_E_G"/>
    <property type="match status" value="1"/>
</dbReference>
<dbReference type="EC" id="3.1.26.12" evidence="8"/>
<dbReference type="GO" id="GO:0009898">
    <property type="term" value="C:cytoplasmic side of plasma membrane"/>
    <property type="evidence" value="ECO:0007669"/>
    <property type="project" value="UniProtKB-UniRule"/>
</dbReference>
<feature type="compositionally biased region" description="Low complexity" evidence="9">
    <location>
        <begin position="1152"/>
        <end position="1178"/>
    </location>
</feature>
<feature type="compositionally biased region" description="Low complexity" evidence="9">
    <location>
        <begin position="829"/>
        <end position="840"/>
    </location>
</feature>
<feature type="compositionally biased region" description="Basic residues" evidence="9">
    <location>
        <begin position="851"/>
        <end position="860"/>
    </location>
</feature>
<evidence type="ECO:0000256" key="9">
    <source>
        <dbReference type="SAM" id="MobiDB-lite"/>
    </source>
</evidence>
<comment type="cofactor">
    <cofactor evidence="8">
        <name>Mg(2+)</name>
        <dbReference type="ChEBI" id="CHEBI:18420"/>
    </cofactor>
    <text evidence="8">Binds 1 Mg(2+) ion per subunit.</text>
</comment>
<dbReference type="SUPFAM" id="SSF50249">
    <property type="entry name" value="Nucleic acid-binding proteins"/>
    <property type="match status" value="1"/>
</dbReference>
<dbReference type="InterPro" id="IPR048583">
    <property type="entry name" value="RNase_E_G_thioredoxin-like"/>
</dbReference>
<keyword evidence="8" id="KW-0862">Zinc</keyword>
<feature type="compositionally biased region" description="Low complexity" evidence="9">
    <location>
        <begin position="970"/>
        <end position="993"/>
    </location>
</feature>
<evidence type="ECO:0000256" key="1">
    <source>
        <dbReference type="ARBA" id="ARBA00022490"/>
    </source>
</evidence>
<keyword evidence="2 8" id="KW-0540">Nuclease</keyword>
<dbReference type="AlphaFoldDB" id="A0A512DJ37"/>
<comment type="cofactor">
    <cofactor evidence="8">
        <name>Zn(2+)</name>
        <dbReference type="ChEBI" id="CHEBI:29105"/>
    </cofactor>
    <text evidence="8">Binds 2 Zn(2+) ions per homotetramer.</text>
</comment>
<keyword evidence="8" id="KW-0698">rRNA processing</keyword>
<feature type="compositionally biased region" description="Basic residues" evidence="9">
    <location>
        <begin position="1139"/>
        <end position="1149"/>
    </location>
</feature>
<feature type="binding site" evidence="8">
    <location>
        <position position="700"/>
    </location>
    <ligand>
        <name>Zn(2+)</name>
        <dbReference type="ChEBI" id="CHEBI:29105"/>
        <note>ligand shared between dimeric partners</note>
    </ligand>
</feature>
<keyword evidence="4 8" id="KW-0255">Endonuclease</keyword>
<dbReference type="InterPro" id="IPR019307">
    <property type="entry name" value="RNA-bd_AU-1/RNase_E/G"/>
</dbReference>
<keyword evidence="8" id="KW-0472">Membrane</keyword>
<dbReference type="Gene3D" id="3.40.1260.20">
    <property type="entry name" value="Ribonuclease E, catalytic domain"/>
    <property type="match status" value="1"/>
</dbReference>
<evidence type="ECO:0000256" key="7">
    <source>
        <dbReference type="ARBA" id="ARBA00022884"/>
    </source>
</evidence>
<dbReference type="GO" id="GO:0006402">
    <property type="term" value="P:mRNA catabolic process"/>
    <property type="evidence" value="ECO:0007669"/>
    <property type="project" value="UniProtKB-UniRule"/>
</dbReference>
<feature type="compositionally biased region" description="Low complexity" evidence="9">
    <location>
        <begin position="1215"/>
        <end position="1225"/>
    </location>
</feature>
<reference evidence="12 13" key="1">
    <citation type="submission" date="2019-07" db="EMBL/GenBank/DDBJ databases">
        <title>Whole genome shotgun sequence of Skermanella aerolata NBRC 106429.</title>
        <authorList>
            <person name="Hosoyama A."/>
            <person name="Uohara A."/>
            <person name="Ohji S."/>
            <person name="Ichikawa N."/>
        </authorList>
    </citation>
    <scope>NUCLEOTIDE SEQUENCE [LARGE SCALE GENOMIC DNA]</scope>
    <source>
        <strain evidence="12 13">NBRC 106429</strain>
    </source>
</reference>
<feature type="compositionally biased region" description="Acidic residues" evidence="9">
    <location>
        <begin position="997"/>
        <end position="1006"/>
    </location>
</feature>
<dbReference type="PANTHER" id="PTHR30001">
    <property type="entry name" value="RIBONUCLEASE"/>
    <property type="match status" value="1"/>
</dbReference>
<dbReference type="Gene3D" id="2.40.50.140">
    <property type="entry name" value="Nucleic acid-binding proteins"/>
    <property type="match status" value="2"/>
</dbReference>
<feature type="domain" description="RNase E/G thioredoxin-like" evidence="11">
    <location>
        <begin position="696"/>
        <end position="781"/>
    </location>
</feature>
<accession>A0A512DJ37</accession>
<dbReference type="GO" id="GO:0000049">
    <property type="term" value="F:tRNA binding"/>
    <property type="evidence" value="ECO:0007669"/>
    <property type="project" value="UniProtKB-KW"/>
</dbReference>
<dbReference type="Pfam" id="PF20833">
    <property type="entry name" value="RNase_E_G_Thio"/>
    <property type="match status" value="1"/>
</dbReference>
<comment type="similarity">
    <text evidence="8">Belongs to the RNase E/G family. RNase E subfamily.</text>
</comment>
<evidence type="ECO:0000313" key="12">
    <source>
        <dbReference type="EMBL" id="GEO36488.1"/>
    </source>
</evidence>
<comment type="function">
    <text evidence="8">Endoribonuclease that plays a central role in RNA processing and decay. Required for the maturation of 5S and 16S rRNAs and the majority of tRNAs. Also involved in the degradation of most mRNAs.</text>
</comment>
<comment type="subcellular location">
    <subcellularLocation>
        <location evidence="8">Cytoplasm</location>
    </subcellularLocation>
    <subcellularLocation>
        <location evidence="8">Cell inner membrane</location>
        <topology evidence="8">Peripheral membrane protein</topology>
        <orientation evidence="8">Cytoplasmic side</orientation>
    </subcellularLocation>
</comment>
<dbReference type="GO" id="GO:0019843">
    <property type="term" value="F:rRNA binding"/>
    <property type="evidence" value="ECO:0007669"/>
    <property type="project" value="UniProtKB-KW"/>
</dbReference>
<keyword evidence="5 8" id="KW-0378">Hydrolase</keyword>
<evidence type="ECO:0000256" key="5">
    <source>
        <dbReference type="ARBA" id="ARBA00022801"/>
    </source>
</evidence>
<name>A0A512DJ37_9PROT</name>
<keyword evidence="8" id="KW-0699">rRNA-binding</keyword>
<feature type="compositionally biased region" description="Low complexity" evidence="9">
    <location>
        <begin position="212"/>
        <end position="223"/>
    </location>
</feature>
<feature type="compositionally biased region" description="Low complexity" evidence="9">
    <location>
        <begin position="1116"/>
        <end position="1138"/>
    </location>
</feature>
<feature type="compositionally biased region" description="Low complexity" evidence="9">
    <location>
        <begin position="288"/>
        <end position="308"/>
    </location>
</feature>
<dbReference type="PANTHER" id="PTHR30001:SF1">
    <property type="entry name" value="RIBONUCLEASE E_G-LIKE PROTEIN, CHLOROPLASTIC"/>
    <property type="match status" value="1"/>
</dbReference>
<comment type="catalytic activity">
    <reaction evidence="8">
        <text>Endonucleolytic cleavage of single-stranded RNA in A- and U-rich regions.</text>
        <dbReference type="EC" id="3.1.26.12"/>
    </reaction>
</comment>
<feature type="compositionally biased region" description="Basic residues" evidence="9">
    <location>
        <begin position="1103"/>
        <end position="1113"/>
    </location>
</feature>
<keyword evidence="8" id="KW-0820">tRNA-binding</keyword>
<evidence type="ECO:0000256" key="3">
    <source>
        <dbReference type="ARBA" id="ARBA00022723"/>
    </source>
</evidence>
<feature type="region of interest" description="Disordered" evidence="9">
    <location>
        <begin position="94"/>
        <end position="376"/>
    </location>
</feature>
<dbReference type="InterPro" id="IPR012340">
    <property type="entry name" value="NA-bd_OB-fold"/>
</dbReference>
<feature type="compositionally biased region" description="Basic and acidic residues" evidence="9">
    <location>
        <begin position="317"/>
        <end position="333"/>
    </location>
</feature>
<keyword evidence="8" id="KW-1003">Cell membrane</keyword>
<sequence length="1246" mass="136517">MAKRMLIDATHAEETRVVVVNGNKLDELDFEIASKKQLKGNIYLAKVTRVEPSLQAAFVEYGGNRHGFLAFSEIHPDYYRIPVADREALLAQERDLEEREESAGGDVEMGDPRPGRNQRRSFRGGPRGDDNGGAGSHSGQDRPGQQNEPVAEEPQAGIPGAGEQPPYESGPAGQAPYHEPAPQPDIGDVPLDWFAPDEPAPEANPPEEPQSQDGAAQDSGNQDDGQDNGGNAGPDENGDGGDKPTTYQPANLPRDERSEPYEPSDSDAGHPSYDAPRFDAPVEAVIHPVPGSAPAAPAAELGAGTEPAVSEDASIEGGRHRSDSVEDRENTENDHEDDGSRRHRRADRSRNEAEGGSVDDLGGDEADDAQRRRPRPLRSYKIQEVIKRRQILLVQVVKEERGNKGAALTTYLSLPGRYCVLMPNTGRGGGISRKITNPQDRKRLKEMMSDLDIPEGMAVILRTAGMERTKPEIKRDLEYLLRLWDSIRDLTLQSSAPALIYEEANLIKRSIRDLYTNDIDEVHVEGENGFRVARDFMHMLMPSHTRKVQLYRDETIPLFFRYQVETQIDAIHSPVCQLKSGGYIVINQTEALVAIDVNSGRSTRERNIEETAHKTNLEAADEIARQLRLRDLAGLIVIDFIDMEDARNNASVERRIKEAMKNDRARIQVGRISPFGLLELSRQRLRPSLMETNFEKCPHCAGTGMIRSIESAALYVLRAIEEEGIRKRSSEITVHVATKIALYILNQKRDALADIERRYSFRVFLFGDDTLIPPEYRLERIKARQAGEEISPIINTERIFAETDRLLEREAEAEEDDAEDVPEPVAEVAEPAAPVAAATATSEQTDERGDRRRRRSRRRRRFDDRPEARTDEQGEEDRDETSEDQAEEGSEDLTPEQIEADASFEDDGEEGDEGEEGENGQAFETDANGLRKKRRRGKRGGRRRGRGRLDGEFDNGYAEDGEQPSEDGQPAPVAVEPASEAPPAAAEPVNVPVYIDDLGDPFEDLDLPPLHTPAEPQPESQPEPVAQQPTQVEKLEARPVPAPEPAPVPEPEPLPAAAETIEPASIEPASIEPVTVGEPAIPADVVAEVTAPEAAPEVPPAKPKAKRAPRKKKVVEPAAEAAPAPVVAEPAPEAPAAKPKAKRAPRKKKVVEPAAEAAPAPVAAEPAPAEPAPSEQIPEPVPAPLPQEPSAGDDLFMDVAPGPVEPAPEPDLPPESEQAAEPAAENQEDSESQPAAPPRRGWWSRG</sequence>
<evidence type="ECO:0000259" key="11">
    <source>
        <dbReference type="Pfam" id="PF20833"/>
    </source>
</evidence>
<comment type="caution">
    <text evidence="12">The sequence shown here is derived from an EMBL/GenBank/DDBJ whole genome shotgun (WGS) entry which is preliminary data.</text>
</comment>
<feature type="compositionally biased region" description="Pro residues" evidence="9">
    <location>
        <begin position="1040"/>
        <end position="1054"/>
    </location>
</feature>
<feature type="compositionally biased region" description="Pro residues" evidence="9">
    <location>
        <begin position="1203"/>
        <end position="1213"/>
    </location>
</feature>
<feature type="region of interest" description="Disordered" evidence="9">
    <location>
        <begin position="829"/>
        <end position="1059"/>
    </location>
</feature>
<feature type="compositionally biased region" description="Basic residues" evidence="9">
    <location>
        <begin position="930"/>
        <end position="946"/>
    </location>
</feature>
<feature type="domain" description="RNA-binding protein AU-1/Ribonuclease E/G" evidence="10">
    <location>
        <begin position="413"/>
        <end position="684"/>
    </location>
</feature>
<protein>
    <recommendedName>
        <fullName evidence="8">Ribonuclease E</fullName>
        <shortName evidence="8">RNase E</shortName>
        <ecNumber evidence="8">3.1.26.12</ecNumber>
    </recommendedName>
</protein>
<keyword evidence="8" id="KW-0997">Cell inner membrane</keyword>
<evidence type="ECO:0000259" key="10">
    <source>
        <dbReference type="Pfam" id="PF10150"/>
    </source>
</evidence>
<evidence type="ECO:0000256" key="4">
    <source>
        <dbReference type="ARBA" id="ARBA00022759"/>
    </source>
</evidence>
<keyword evidence="3 8" id="KW-0479">Metal-binding</keyword>
<proteinExistence type="inferred from homology"/>
<feature type="region of interest" description="Disordered" evidence="9">
    <location>
        <begin position="1092"/>
        <end position="1246"/>
    </location>
</feature>
<feature type="binding site" evidence="8">
    <location>
        <position position="596"/>
    </location>
    <ligand>
        <name>Mg(2+)</name>
        <dbReference type="ChEBI" id="CHEBI:18420"/>
        <note>catalytic</note>
    </ligand>
</feature>
<keyword evidence="7 8" id="KW-0694">RNA-binding</keyword>
<evidence type="ECO:0000256" key="6">
    <source>
        <dbReference type="ARBA" id="ARBA00022842"/>
    </source>
</evidence>
<feature type="compositionally biased region" description="Acidic residues" evidence="9">
    <location>
        <begin position="873"/>
        <end position="918"/>
    </location>
</feature>
<dbReference type="InterPro" id="IPR004659">
    <property type="entry name" value="RNase_E/G"/>
</dbReference>
<keyword evidence="1 8" id="KW-0963">Cytoplasm</keyword>
<evidence type="ECO:0000256" key="8">
    <source>
        <dbReference type="HAMAP-Rule" id="MF_00970"/>
    </source>
</evidence>
<keyword evidence="13" id="KW-1185">Reference proteome</keyword>
<keyword evidence="6 8" id="KW-0460">Magnesium</keyword>